<evidence type="ECO:0000259" key="7">
    <source>
        <dbReference type="Pfam" id="PF01435"/>
    </source>
</evidence>
<dbReference type="Proteomes" id="UP001497453">
    <property type="component" value="Chromosome 2"/>
</dbReference>
<sequence length="396" mass="43505">MSFRSLSSLSSGLRWTASGIRPILPLRAIPKVPVRSRPSQFASTSRLFSSSTRRYARYLRFNRERPLDVREWDMGTKILVGMTLGGGVYYVVHLEQVPETGRWRFMDVNPQYETQLAGVARDLLVEEFQGKILPADHPITRHVRRVVTRILEANNLGTLKSSSPRSHVIEIPGEVWGADIEIGRTEAVAPGAGGREWELMVVNDDKIVNAAASYGNVVVFTGILPIAKDEQGLAAILGHEIGHVVARHNSERYSSAKILIAVASLLSLLGLDFGFARLISTLLLELPNSRTQELEADRIGLKLSSRACFDPGAAPAMFTRLGELEKSQGRMGVSFLYTHPSSEQRVRLLEEMLPEAYAIRAATPECASIADNLLAFTDAFASGFGGYGARGRSSWA</sequence>
<keyword evidence="9" id="KW-1185">Reference proteome</keyword>
<dbReference type="EMBL" id="OZ037945">
    <property type="protein sequence ID" value="CAL1701747.1"/>
    <property type="molecule type" value="Genomic_DNA"/>
</dbReference>
<dbReference type="CDD" id="cd07331">
    <property type="entry name" value="M48C_Oma1_like"/>
    <property type="match status" value="1"/>
</dbReference>
<comment type="similarity">
    <text evidence="6">Belongs to the peptidase M48 family.</text>
</comment>
<dbReference type="InterPro" id="IPR001915">
    <property type="entry name" value="Peptidase_M48"/>
</dbReference>
<dbReference type="PANTHER" id="PTHR22726:SF1">
    <property type="entry name" value="METALLOENDOPEPTIDASE OMA1, MITOCHONDRIAL"/>
    <property type="match status" value="1"/>
</dbReference>
<dbReference type="Pfam" id="PF01435">
    <property type="entry name" value="Peptidase_M48"/>
    <property type="match status" value="1"/>
</dbReference>
<feature type="domain" description="Peptidase M48" evidence="7">
    <location>
        <begin position="190"/>
        <end position="352"/>
    </location>
</feature>
<keyword evidence="2" id="KW-0479">Metal-binding</keyword>
<evidence type="ECO:0000313" key="9">
    <source>
        <dbReference type="Proteomes" id="UP001497453"/>
    </source>
</evidence>
<dbReference type="InterPro" id="IPR051156">
    <property type="entry name" value="Mito/Outer_Membr_Metalloprot"/>
</dbReference>
<accession>A0ABP1D1J4</accession>
<protein>
    <recommendedName>
        <fullName evidence="7">Peptidase M48 domain-containing protein</fullName>
    </recommendedName>
</protein>
<dbReference type="PANTHER" id="PTHR22726">
    <property type="entry name" value="METALLOENDOPEPTIDASE OMA1"/>
    <property type="match status" value="1"/>
</dbReference>
<evidence type="ECO:0000256" key="1">
    <source>
        <dbReference type="ARBA" id="ARBA00022670"/>
    </source>
</evidence>
<keyword evidence="3 6" id="KW-0378">Hydrolase</keyword>
<organism evidence="8 9">
    <name type="scientific">Somion occarium</name>
    <dbReference type="NCBI Taxonomy" id="3059160"/>
    <lineage>
        <taxon>Eukaryota</taxon>
        <taxon>Fungi</taxon>
        <taxon>Dikarya</taxon>
        <taxon>Basidiomycota</taxon>
        <taxon>Agaricomycotina</taxon>
        <taxon>Agaricomycetes</taxon>
        <taxon>Polyporales</taxon>
        <taxon>Cerrenaceae</taxon>
        <taxon>Somion</taxon>
    </lineage>
</organism>
<evidence type="ECO:0000256" key="2">
    <source>
        <dbReference type="ARBA" id="ARBA00022723"/>
    </source>
</evidence>
<evidence type="ECO:0000256" key="5">
    <source>
        <dbReference type="ARBA" id="ARBA00023049"/>
    </source>
</evidence>
<proteinExistence type="inferred from homology"/>
<evidence type="ECO:0000256" key="4">
    <source>
        <dbReference type="ARBA" id="ARBA00022833"/>
    </source>
</evidence>
<name>A0ABP1D1J4_9APHY</name>
<reference evidence="9" key="1">
    <citation type="submission" date="2024-04" db="EMBL/GenBank/DDBJ databases">
        <authorList>
            <person name="Shaw F."/>
            <person name="Minotto A."/>
        </authorList>
    </citation>
    <scope>NUCLEOTIDE SEQUENCE [LARGE SCALE GENOMIC DNA]</scope>
</reference>
<keyword evidence="5 6" id="KW-0482">Metalloprotease</keyword>
<evidence type="ECO:0000256" key="3">
    <source>
        <dbReference type="ARBA" id="ARBA00022801"/>
    </source>
</evidence>
<gene>
    <name evidence="8" type="ORF">GFSPODELE1_LOCUS3737</name>
</gene>
<dbReference type="Gene3D" id="3.30.2010.10">
    <property type="entry name" value="Metalloproteases ('zincins'), catalytic domain"/>
    <property type="match status" value="1"/>
</dbReference>
<evidence type="ECO:0000313" key="8">
    <source>
        <dbReference type="EMBL" id="CAL1701747.1"/>
    </source>
</evidence>
<evidence type="ECO:0000256" key="6">
    <source>
        <dbReference type="RuleBase" id="RU003983"/>
    </source>
</evidence>
<comment type="cofactor">
    <cofactor evidence="6">
        <name>Zn(2+)</name>
        <dbReference type="ChEBI" id="CHEBI:29105"/>
    </cofactor>
    <text evidence="6">Binds 1 zinc ion per subunit.</text>
</comment>
<keyword evidence="1 6" id="KW-0645">Protease</keyword>
<keyword evidence="4 6" id="KW-0862">Zinc</keyword>